<feature type="transmembrane region" description="Helical" evidence="1">
    <location>
        <begin position="39"/>
        <end position="57"/>
    </location>
</feature>
<dbReference type="Proteomes" id="UP000255061">
    <property type="component" value="Unassembled WGS sequence"/>
</dbReference>
<keyword evidence="4" id="KW-1185">Reference proteome</keyword>
<sequence>MTDKKLIFILKICITIGICLILLGIYLHNYSETIDAMGVKGIMISAACVALGMVLSLPTKMYLTYLLVIRETEHHD</sequence>
<keyword evidence="1" id="KW-0472">Membrane</keyword>
<gene>
    <name evidence="2" type="ORF">C9I43_14145</name>
    <name evidence="3" type="ORF">NCTC10736_03450</name>
</gene>
<accession>A0A1N6X0N7</accession>
<keyword evidence="1" id="KW-0812">Transmembrane</keyword>
<dbReference type="AlphaFoldDB" id="A0A1N6X0N7"/>
<evidence type="ECO:0000313" key="4">
    <source>
        <dbReference type="Proteomes" id="UP000240506"/>
    </source>
</evidence>
<organism evidence="3 5">
    <name type="scientific">Shewanella morhuae</name>
    <dbReference type="NCBI Taxonomy" id="365591"/>
    <lineage>
        <taxon>Bacteria</taxon>
        <taxon>Pseudomonadati</taxon>
        <taxon>Pseudomonadota</taxon>
        <taxon>Gammaproteobacteria</taxon>
        <taxon>Alteromonadales</taxon>
        <taxon>Shewanellaceae</taxon>
        <taxon>Shewanella</taxon>
    </lineage>
</organism>
<evidence type="ECO:0000313" key="2">
    <source>
        <dbReference type="EMBL" id="PTA51552.1"/>
    </source>
</evidence>
<accession>A0A380B325</accession>
<evidence type="ECO:0000313" key="3">
    <source>
        <dbReference type="EMBL" id="SUI92103.1"/>
    </source>
</evidence>
<reference evidence="3 5" key="3">
    <citation type="submission" date="2018-06" db="EMBL/GenBank/DDBJ databases">
        <authorList>
            <consortium name="Pathogen Informatics"/>
            <person name="Doyle S."/>
        </authorList>
    </citation>
    <scope>NUCLEOTIDE SEQUENCE [LARGE SCALE GENOMIC DNA]</scope>
    <source>
        <strain evidence="3 5">NCTC10736</strain>
    </source>
</reference>
<proteinExistence type="predicted"/>
<dbReference type="EMBL" id="PYSG01000002">
    <property type="protein sequence ID" value="PTA51552.1"/>
    <property type="molecule type" value="Genomic_DNA"/>
</dbReference>
<dbReference type="OrthoDB" id="5772852at2"/>
<evidence type="ECO:0000313" key="5">
    <source>
        <dbReference type="Proteomes" id="UP000255061"/>
    </source>
</evidence>
<dbReference type="RefSeq" id="WP_076498840.1">
    <property type="nucleotide sequence ID" value="NZ_BPFE01000006.1"/>
</dbReference>
<feature type="transmembrane region" description="Helical" evidence="1">
    <location>
        <begin position="6"/>
        <end position="27"/>
    </location>
</feature>
<reference evidence="2 4" key="1">
    <citation type="submission" date="2018-03" db="EMBL/GenBank/DDBJ databases">
        <authorList>
            <person name="Dailey F.E."/>
        </authorList>
    </citation>
    <scope>NUCLEOTIDE SEQUENCE [LARGE SCALE GENOMIC DNA]</scope>
    <source>
        <strain evidence="2 4">CW7</strain>
    </source>
</reference>
<reference evidence="2 4" key="2">
    <citation type="submission" date="2018-04" db="EMBL/GenBank/DDBJ databases">
        <title>Genomic sequence of a freshwater isolate of Shewanella morhuae.</title>
        <authorList>
            <person name="Castillo D.E."/>
            <person name="Gram L."/>
        </authorList>
    </citation>
    <scope>NUCLEOTIDE SEQUENCE [LARGE SCALE GENOMIC DNA]</scope>
    <source>
        <strain evidence="2 4">CW7</strain>
    </source>
</reference>
<evidence type="ECO:0000256" key="1">
    <source>
        <dbReference type="SAM" id="Phobius"/>
    </source>
</evidence>
<keyword evidence="1" id="KW-1133">Transmembrane helix</keyword>
<dbReference type="Proteomes" id="UP000240506">
    <property type="component" value="Unassembled WGS sequence"/>
</dbReference>
<name>A0A1N6X0N7_9GAMM</name>
<protein>
    <submittedName>
        <fullName evidence="3">Uncharacterized protein</fullName>
    </submittedName>
</protein>
<dbReference type="EMBL" id="UGYV01000001">
    <property type="protein sequence ID" value="SUI92103.1"/>
    <property type="molecule type" value="Genomic_DNA"/>
</dbReference>